<gene>
    <name evidence="2" type="ORF">Tco_0623863</name>
</gene>
<accession>A0ABQ4WCD3</accession>
<evidence type="ECO:0000256" key="1">
    <source>
        <dbReference type="SAM" id="Phobius"/>
    </source>
</evidence>
<proteinExistence type="predicted"/>
<organism evidence="2 3">
    <name type="scientific">Tanacetum coccineum</name>
    <dbReference type="NCBI Taxonomy" id="301880"/>
    <lineage>
        <taxon>Eukaryota</taxon>
        <taxon>Viridiplantae</taxon>
        <taxon>Streptophyta</taxon>
        <taxon>Embryophyta</taxon>
        <taxon>Tracheophyta</taxon>
        <taxon>Spermatophyta</taxon>
        <taxon>Magnoliopsida</taxon>
        <taxon>eudicotyledons</taxon>
        <taxon>Gunneridae</taxon>
        <taxon>Pentapetalae</taxon>
        <taxon>asterids</taxon>
        <taxon>campanulids</taxon>
        <taxon>Asterales</taxon>
        <taxon>Asteraceae</taxon>
        <taxon>Asteroideae</taxon>
        <taxon>Anthemideae</taxon>
        <taxon>Anthemidinae</taxon>
        <taxon>Tanacetum</taxon>
    </lineage>
</organism>
<dbReference type="Proteomes" id="UP001151760">
    <property type="component" value="Unassembled WGS sequence"/>
</dbReference>
<comment type="caution">
    <text evidence="2">The sequence shown here is derived from an EMBL/GenBank/DDBJ whole genome shotgun (WGS) entry which is preliminary data.</text>
</comment>
<dbReference type="EMBL" id="BQNB010008520">
    <property type="protein sequence ID" value="GJS50501.1"/>
    <property type="molecule type" value="Genomic_DNA"/>
</dbReference>
<reference evidence="2" key="1">
    <citation type="journal article" date="2022" name="Int. J. Mol. Sci.">
        <title>Draft Genome of Tanacetum Coccineum: Genomic Comparison of Closely Related Tanacetum-Family Plants.</title>
        <authorList>
            <person name="Yamashiro T."/>
            <person name="Shiraishi A."/>
            <person name="Nakayama K."/>
            <person name="Satake H."/>
        </authorList>
    </citation>
    <scope>NUCLEOTIDE SEQUENCE</scope>
</reference>
<protein>
    <submittedName>
        <fullName evidence="2">Uncharacterized protein</fullName>
    </submittedName>
</protein>
<evidence type="ECO:0000313" key="3">
    <source>
        <dbReference type="Proteomes" id="UP001151760"/>
    </source>
</evidence>
<keyword evidence="1" id="KW-0472">Membrane</keyword>
<feature type="transmembrane region" description="Helical" evidence="1">
    <location>
        <begin position="171"/>
        <end position="196"/>
    </location>
</feature>
<keyword evidence="3" id="KW-1185">Reference proteome</keyword>
<keyword evidence="1" id="KW-0812">Transmembrane</keyword>
<reference evidence="2" key="2">
    <citation type="submission" date="2022-01" db="EMBL/GenBank/DDBJ databases">
        <authorList>
            <person name="Yamashiro T."/>
            <person name="Shiraishi A."/>
            <person name="Satake H."/>
            <person name="Nakayama K."/>
        </authorList>
    </citation>
    <scope>NUCLEOTIDE SEQUENCE</scope>
</reference>
<name>A0ABQ4WCD3_9ASTR</name>
<evidence type="ECO:0000313" key="2">
    <source>
        <dbReference type="EMBL" id="GJS50501.1"/>
    </source>
</evidence>
<feature type="transmembrane region" description="Helical" evidence="1">
    <location>
        <begin position="216"/>
        <end position="235"/>
    </location>
</feature>
<sequence>MNRLCCTNLQEIRGRWKTWDKLDLNVFVSFKDISYLDVLSMAKLSLLGHTFHFGLGGGESRLLRLHTGDSVMCLIARISAILLRVLRCECRHTYTSPLGSLRIDCAKLKQTIPRIFSSPTSSTSFRKIVFGTQLTLEADFPHPCLATLPVRLLCWDVEHFQLVDTEHFFPLILYLGISIHILFLVVEEVLTVGLLWGDLHCPILIQRLGFSCDGEVWIRFWLYLLCLLYLGSCNLR</sequence>
<keyword evidence="1" id="KW-1133">Transmembrane helix</keyword>